<dbReference type="Pfam" id="PF13524">
    <property type="entry name" value="Glyco_trans_1_2"/>
    <property type="match status" value="1"/>
</dbReference>
<reference evidence="2 3" key="1">
    <citation type="submission" date="2020-08" db="EMBL/GenBank/DDBJ databases">
        <title>Genome public.</title>
        <authorList>
            <person name="Liu C."/>
            <person name="Sun Q."/>
        </authorList>
    </citation>
    <scope>NUCLEOTIDE SEQUENCE [LARGE SCALE GENOMIC DNA]</scope>
    <source>
        <strain evidence="2 3">BX0805</strain>
    </source>
</reference>
<dbReference type="RefSeq" id="WP_186982447.1">
    <property type="nucleotide sequence ID" value="NZ_JACOQH010000007.1"/>
</dbReference>
<keyword evidence="3" id="KW-1185">Reference proteome</keyword>
<dbReference type="Proteomes" id="UP000621540">
    <property type="component" value="Unassembled WGS sequence"/>
</dbReference>
<protein>
    <submittedName>
        <fullName evidence="2">Glycosyltransferase family 1 protein</fullName>
    </submittedName>
</protein>
<organism evidence="2 3">
    <name type="scientific">Roseburia yibonii</name>
    <dbReference type="NCBI Taxonomy" id="2763063"/>
    <lineage>
        <taxon>Bacteria</taxon>
        <taxon>Bacillati</taxon>
        <taxon>Bacillota</taxon>
        <taxon>Clostridia</taxon>
        <taxon>Lachnospirales</taxon>
        <taxon>Lachnospiraceae</taxon>
        <taxon>Roseburia</taxon>
    </lineage>
</organism>
<comment type="caution">
    <text evidence="2">The sequence shown here is derived from an EMBL/GenBank/DDBJ whole genome shotgun (WGS) entry which is preliminary data.</text>
</comment>
<gene>
    <name evidence="2" type="ORF">H8Z76_10465</name>
</gene>
<evidence type="ECO:0000259" key="1">
    <source>
        <dbReference type="Pfam" id="PF13524"/>
    </source>
</evidence>
<feature type="domain" description="Spore protein YkvP/CgeB glycosyl transferase-like" evidence="1">
    <location>
        <begin position="242"/>
        <end position="387"/>
    </location>
</feature>
<dbReference type="EMBL" id="JACOQH010000007">
    <property type="protein sequence ID" value="MBC5754428.1"/>
    <property type="molecule type" value="Genomic_DNA"/>
</dbReference>
<sequence length="395" mass="45734">MDQEKKKPVLLFTSREICYYSADFFMNQMAEAFETLGYPARLCVLDLEKDVDAQLAPYVGNSYMAVLDINSLLPRAVMDNGTPYLEQLDAPFYNYLVDHPFYHHPGLSVPLKNYHVLCLDENHVAYAKKYYPHLESVSLLPLGATKALVPVPVEQKKESVLFIGTYNCAADVYREMEELPQGLKADDKALIDIMLADPAISQEEAFRSLLAGRGEELTDAEFAFRMNRMYHVDRYLRNYYREEAIRTLVRHHIPVTVLGNNWEQLKEQESRYFTIQPPVDFSMTFQKIAEYEVLLNVSPLFKAGVHDRVFAAMANQTVCLTDRNGYMERNFKDGGNISLFSLKHMEELPDMAEEFLSNPTRRQEVTAAAQMEFDRKHSWLKRTEQFINLMEKEQK</sequence>
<name>A0ABR7IBW1_9FIRM</name>
<evidence type="ECO:0000313" key="3">
    <source>
        <dbReference type="Proteomes" id="UP000621540"/>
    </source>
</evidence>
<accession>A0ABR7IBW1</accession>
<dbReference type="InterPro" id="IPR055259">
    <property type="entry name" value="YkvP/CgeB_Glyco_trans-like"/>
</dbReference>
<proteinExistence type="predicted"/>
<evidence type="ECO:0000313" key="2">
    <source>
        <dbReference type="EMBL" id="MBC5754428.1"/>
    </source>
</evidence>